<evidence type="ECO:0000256" key="9">
    <source>
        <dbReference type="ARBA" id="ARBA00022782"/>
    </source>
</evidence>
<name>A0A444UPR4_ACIRT</name>
<dbReference type="GO" id="GO:0000149">
    <property type="term" value="F:SNARE binding"/>
    <property type="evidence" value="ECO:0007669"/>
    <property type="project" value="TreeGrafter"/>
</dbReference>
<keyword evidence="12" id="KW-0503">Monooxygenase</keyword>
<keyword evidence="12" id="KW-0560">Oxidoreductase</keyword>
<dbReference type="InterPro" id="IPR046906">
    <property type="entry name" value="Mab-21_HhH/H2TH-like"/>
</dbReference>
<dbReference type="GO" id="GO:0001786">
    <property type="term" value="F:phosphatidylserine binding"/>
    <property type="evidence" value="ECO:0007669"/>
    <property type="project" value="TreeGrafter"/>
</dbReference>
<evidence type="ECO:0000256" key="7">
    <source>
        <dbReference type="ARBA" id="ARBA00022729"/>
    </source>
</evidence>
<evidence type="ECO:0000256" key="11">
    <source>
        <dbReference type="ARBA" id="ARBA00023136"/>
    </source>
</evidence>
<feature type="region of interest" description="Disordered" evidence="13">
    <location>
        <begin position="1149"/>
        <end position="1205"/>
    </location>
</feature>
<accession>A0A444UPR4</accession>
<feature type="binding site" evidence="12">
    <location>
        <position position="95"/>
    </location>
    <ligand>
        <name>Fe cation</name>
        <dbReference type="ChEBI" id="CHEBI:24875"/>
        <label>2</label>
    </ligand>
</feature>
<comment type="similarity">
    <text evidence="5">Belongs to the pectinacetylesterase family. Notum subfamily.</text>
</comment>
<evidence type="ECO:0000313" key="15">
    <source>
        <dbReference type="EMBL" id="RXM37151.1"/>
    </source>
</evidence>
<dbReference type="PRINTS" id="PR02107">
    <property type="entry name" value="INOS145TPRIP"/>
</dbReference>
<keyword evidence="6" id="KW-0812">Transmembrane</keyword>
<dbReference type="GO" id="GO:0005886">
    <property type="term" value="C:plasma membrane"/>
    <property type="evidence" value="ECO:0007669"/>
    <property type="project" value="TreeGrafter"/>
</dbReference>
<dbReference type="SMART" id="SM00239">
    <property type="entry name" value="C2"/>
    <property type="match status" value="2"/>
</dbReference>
<dbReference type="GO" id="GO:0006744">
    <property type="term" value="P:ubiquinone biosynthetic process"/>
    <property type="evidence" value="ECO:0007669"/>
    <property type="project" value="UniProtKB-UniRule"/>
</dbReference>
<dbReference type="GO" id="GO:0030276">
    <property type="term" value="F:clathrin binding"/>
    <property type="evidence" value="ECO:0007669"/>
    <property type="project" value="TreeGrafter"/>
</dbReference>
<feature type="domain" description="C2" evidence="14">
    <location>
        <begin position="1279"/>
        <end position="1405"/>
    </location>
</feature>
<keyword evidence="8" id="KW-0677">Repeat</keyword>
<dbReference type="GO" id="GO:0016787">
    <property type="term" value="F:hydrolase activity"/>
    <property type="evidence" value="ECO:0007669"/>
    <property type="project" value="InterPro"/>
</dbReference>
<feature type="binding site" evidence="12">
    <location>
        <position position="131"/>
    </location>
    <ligand>
        <name>Fe cation</name>
        <dbReference type="ChEBI" id="CHEBI:24875"/>
        <label>1</label>
    </ligand>
</feature>
<dbReference type="Pfam" id="PF03232">
    <property type="entry name" value="COQ7"/>
    <property type="match status" value="1"/>
</dbReference>
<gene>
    <name evidence="12" type="primary">COQ7</name>
    <name evidence="15" type="ORF">EOD39_3181</name>
</gene>
<comment type="caution">
    <text evidence="15">The sequence shown here is derived from an EMBL/GenBank/DDBJ whole genome shotgun (WGS) entry which is preliminary data.</text>
</comment>
<dbReference type="GO" id="GO:0030154">
    <property type="term" value="P:cell differentiation"/>
    <property type="evidence" value="ECO:0007669"/>
    <property type="project" value="UniProtKB-KW"/>
</dbReference>
<evidence type="ECO:0000256" key="13">
    <source>
        <dbReference type="SAM" id="MobiDB-lite"/>
    </source>
</evidence>
<dbReference type="GO" id="GO:0017156">
    <property type="term" value="P:calcium-ion regulated exocytosis"/>
    <property type="evidence" value="ECO:0007669"/>
    <property type="project" value="TreeGrafter"/>
</dbReference>
<evidence type="ECO:0000256" key="5">
    <source>
        <dbReference type="ARBA" id="ARBA00010213"/>
    </source>
</evidence>
<dbReference type="GO" id="GO:0016709">
    <property type="term" value="F:oxidoreductase activity, acting on paired donors, with incorporation or reduction of molecular oxygen, NAD(P)H as one donor, and incorporation of one atom of oxygen"/>
    <property type="evidence" value="ECO:0007669"/>
    <property type="project" value="UniProtKB-UniRule"/>
</dbReference>
<dbReference type="Proteomes" id="UP000289886">
    <property type="component" value="Unassembled WGS sequence"/>
</dbReference>
<dbReference type="Pfam" id="PF00168">
    <property type="entry name" value="C2"/>
    <property type="match status" value="2"/>
</dbReference>
<dbReference type="GO" id="GO:0008682">
    <property type="term" value="F:3-demethoxyubiquinol 3-hydroxylase activity"/>
    <property type="evidence" value="ECO:0007669"/>
    <property type="project" value="UniProtKB-EC"/>
</dbReference>
<comment type="subunit">
    <text evidence="12">Component of a multi-subunit COQ enzyme complex, composed of at least COQ3, COQ4, COQ5, COQ6, COQ7 and COQ9. Interacts with ADCK4 and COQ6. Interacts with COQ9.</text>
</comment>
<evidence type="ECO:0000256" key="1">
    <source>
        <dbReference type="ARBA" id="ARBA00004170"/>
    </source>
</evidence>
<dbReference type="SUPFAM" id="SSF47240">
    <property type="entry name" value="Ferritin-like"/>
    <property type="match status" value="1"/>
</dbReference>
<dbReference type="InterPro" id="IPR004963">
    <property type="entry name" value="PAE/NOTUM"/>
</dbReference>
<feature type="binding site" evidence="12">
    <location>
        <position position="43"/>
    </location>
    <ligand>
        <name>Fe cation</name>
        <dbReference type="ChEBI" id="CHEBI:24875"/>
        <label>2</label>
    </ligand>
</feature>
<feature type="binding site" evidence="12">
    <location>
        <position position="43"/>
    </location>
    <ligand>
        <name>Fe cation</name>
        <dbReference type="ChEBI" id="CHEBI:24875"/>
        <label>1</label>
    </ligand>
</feature>
<dbReference type="GO" id="GO:0005544">
    <property type="term" value="F:calcium-dependent phospholipid binding"/>
    <property type="evidence" value="ECO:0007669"/>
    <property type="project" value="TreeGrafter"/>
</dbReference>
<comment type="subcellular location">
    <subcellularLocation>
        <location evidence="1">Membrane</location>
        <topology evidence="1">Peripheral membrane protein</topology>
    </subcellularLocation>
    <subcellularLocation>
        <location evidence="2">Membrane</location>
        <topology evidence="2">Single-pass type I membrane protein</topology>
    </subcellularLocation>
    <subcellularLocation>
        <location evidence="12">Mitochondrion inner membrane</location>
        <topology evidence="12">Peripheral membrane protein</topology>
        <orientation evidence="12">Matrix side</orientation>
    </subcellularLocation>
</comment>
<dbReference type="CDD" id="cd08410">
    <property type="entry name" value="C2B_Synaptotagmin-17"/>
    <property type="match status" value="1"/>
</dbReference>
<proteinExistence type="inferred from homology"/>
<dbReference type="FunFam" id="2.60.40.150:FF:000053">
    <property type="entry name" value="synaptotagmin-17 isoform X1"/>
    <property type="match status" value="1"/>
</dbReference>
<dbReference type="InterPro" id="IPR014705">
    <property type="entry name" value="Syt17_C2B"/>
</dbReference>
<dbReference type="SMART" id="SM01265">
    <property type="entry name" value="Mab-21"/>
    <property type="match status" value="1"/>
</dbReference>
<dbReference type="GO" id="GO:0070382">
    <property type="term" value="C:exocytic vesicle"/>
    <property type="evidence" value="ECO:0007669"/>
    <property type="project" value="TreeGrafter"/>
</dbReference>
<evidence type="ECO:0000256" key="4">
    <source>
        <dbReference type="ARBA" id="ARBA00006996"/>
    </source>
</evidence>
<feature type="binding site" evidence="12">
    <location>
        <position position="131"/>
    </location>
    <ligand>
        <name>Fe cation</name>
        <dbReference type="ChEBI" id="CHEBI:24875"/>
        <label>2</label>
    </ligand>
</feature>
<comment type="pathway">
    <text evidence="12">Cofactor biosynthesis; ubiquinone biosynthesis.</text>
</comment>
<dbReference type="GO" id="GO:0031314">
    <property type="term" value="C:extrinsic component of mitochondrial inner membrane"/>
    <property type="evidence" value="ECO:0007669"/>
    <property type="project" value="UniProtKB-UniRule"/>
</dbReference>
<comment type="function">
    <text evidence="12">Catalyzes the hydroxylation of 2-polyprenyl-3-methyl-6-methoxy-1,4-benzoquinol (DMQH2) during ubiquinone biosynthesis. Has also a structural role in the COQ enzyme complex, stabilizing other COQ polypeptides. Involved in lifespan determination in a ubiquinone-independent manner.</text>
</comment>
<comment type="similarity">
    <text evidence="3">Belongs to the ITPRIP family.</text>
</comment>
<dbReference type="CDD" id="cd01042">
    <property type="entry name" value="DMQH"/>
    <property type="match status" value="1"/>
</dbReference>
<feature type="binding site" evidence="12">
    <location>
        <position position="46"/>
    </location>
    <ligand>
        <name>Fe cation</name>
        <dbReference type="ChEBI" id="CHEBI:24875"/>
        <label>1</label>
    </ligand>
</feature>
<evidence type="ECO:0000313" key="16">
    <source>
        <dbReference type="Proteomes" id="UP000289886"/>
    </source>
</evidence>
<dbReference type="InterPro" id="IPR047897">
    <property type="entry name" value="Synaptotagmin-15/17_C2A"/>
</dbReference>
<keyword evidence="10" id="KW-1133">Transmembrane helix</keyword>
<evidence type="ECO:0000256" key="2">
    <source>
        <dbReference type="ARBA" id="ARBA00004479"/>
    </source>
</evidence>
<dbReference type="InterPro" id="IPR011566">
    <property type="entry name" value="Ubq_synth_Coq7"/>
</dbReference>
<dbReference type="Gene3D" id="1.10.1410.40">
    <property type="match status" value="1"/>
</dbReference>
<sequence length="1569" mass="177077">MLDRMLRVDHAGEYGANRIYAGQMAVLGRTETGPIIQKMWDQEKAHLKVFNELMADNRVRPTILMPLWNLAGFALGAGSALLGKEGAMACTVAVEESISEHYNSQIRTLMEEDPDKYKELLQLIKKFRDEEMEHHDTGLEHDAELIKLFAMKILSHVVILLLLGEAVSQNKRNSKSNSKVPNQGKKTMSPAGEPGPAASNDDTFPVESSSVEDSKDTTVYQFTNSNDDMKLYYLKNTQVTCNDGTTAGFYLREQKGSRRWQIFLEGGWCCYNKETCDSRYKNIRRLMSSSEWPQTRKGSGILSAQSEENPHWWNANTVFIPYCSSDVWSGTLSKSRQGKETAEYAFMGSLIIREVIKDLVPKGIKQAKVVMLSGASAGGTGVLLNIEKVSSLMEQLGADAQVRGLVDSGWFLESKQQRTTECSDTASCTPADTIKKGLRLWNGIIPEKCRQQFKRGEEWQCFFGHKLYSSLKSPVFVVQWLFDEEQLRVENIQLGSHSLTEHQWTYIQNLGRELKNSFQDVINWLEFQVKGTSLSRALQCWDKSLEDTSKNSKTSVKGCPFHLIDNCQWPQCNPTCPALVDHTTGQEVSLLQVLLGMGLDLQKTGIVDRQQAASTRMTVYILNLRVFWPLVTCLCTAMLFIHQTLRRGQESGPDGCSEKGTGTISLLKFALAFLLCYFLIKYCSSPQGRGRGRERERPEIPHRQGPTRRELLESYYERQVRLSPHVLGHSKAHVAKLVSELVRAGRAEIPPESTLAFRGDFVQIGSAYEEHKVSSPDCFDILVPLRLPRGLKLDSRCSSMGEGGLGGAPPLCSLETPRKSEWARRHRTFVESFLSEEVRGDAYRLSPVPVLRWFYPTVQRCLGAIRYPFEQRCYISLSLTEDRVLLRLNPRSDYVCCHISMGIRLIPALHLGDGAYLVAQPKTEAAGGKQEALWTVYFPKQEQKLLGWLKGRLPANSCHLKCLQILKAVRELSGQVLDSKGAGQWRAVLSSYTIKTAWLRLLLTSAPESWEDRHLVERMEDLLRCLRDALHSRQLSHLFLGGDPGLLPDFLSLPKPLKDAPLSNLMAGFDPSSLDLVSARLVYSWTHLHRLIRLGRPQRDSVGRGGLLSKLSNFLLCRWTCQDCCQSCWECSCCQPSDEEVEILGPFPAQTPPWLVNDKNEEKDGDSDNTASDPPVTPQDASPDRRRSSSDTSRSTYSLTRRVSSLESRRPSSPLVDIKPIEFWAMGSKKEAVQPAVLRKPYVPADDYFHKFEPQLYSVDSSSDDVDSLTDKEILSRYQLGMLHFSTQYDLLQNHLTVRVIEARDLPPPLACDSSRQDMAHSNPYVKMCLLPDQKNSRQTGVKRKTQNPVFEERYTFDIPFLEAQRRTLLLSVVDFDKFSRHCVIGKVAMSLCDIDLVRGGHWWKALVPSSQNEVELGELLLSLNYLPSAGRLNVDIIRAKQLLQTDMSQGSDPFVKIQLVTGLKLVKTKKTSCMRGTIDPFYNESFSFRVTQDDLQDASLVFTVYGHNMKSSNDFVGRIVIGQYSTGPPESSHWRRLLTSHRTPVEQWHSLRSRAECDRVSPASLEVT</sequence>
<evidence type="ECO:0000256" key="12">
    <source>
        <dbReference type="HAMAP-Rule" id="MF_03194"/>
    </source>
</evidence>
<dbReference type="EMBL" id="SCEB01214100">
    <property type="protein sequence ID" value="RXM37151.1"/>
    <property type="molecule type" value="Genomic_DNA"/>
</dbReference>
<feature type="domain" description="C2" evidence="14">
    <location>
        <begin position="1416"/>
        <end position="1550"/>
    </location>
</feature>
<dbReference type="Gene3D" id="2.60.40.150">
    <property type="entry name" value="C2 domain"/>
    <property type="match status" value="2"/>
</dbReference>
<dbReference type="Pfam" id="PF03283">
    <property type="entry name" value="PAE"/>
    <property type="match status" value="1"/>
</dbReference>
<dbReference type="InterPro" id="IPR024810">
    <property type="entry name" value="MAB21L/cGLR"/>
</dbReference>
<keyword evidence="11 12" id="KW-0472">Membrane</keyword>
<dbReference type="HAMAP" id="MF_01658">
    <property type="entry name" value="COQ7"/>
    <property type="match status" value="1"/>
</dbReference>
<comment type="similarity">
    <text evidence="4">Belongs to the synaptotagmin family.</text>
</comment>
<feature type="region of interest" description="Disordered" evidence="13">
    <location>
        <begin position="171"/>
        <end position="212"/>
    </location>
</feature>
<comment type="cofactor">
    <cofactor evidence="12">
        <name>Fe cation</name>
        <dbReference type="ChEBI" id="CHEBI:24875"/>
    </cofactor>
    <text evidence="12">Binds 2 iron ions per subunit.</text>
</comment>
<comment type="similarity">
    <text evidence="12">Belongs to the COQ7 family.</text>
</comment>
<dbReference type="UniPathway" id="UPA00232"/>
<keyword evidence="16" id="KW-1185">Reference proteome</keyword>
<dbReference type="PANTHER" id="PTHR10024">
    <property type="entry name" value="SYNAPTOTAGMIN"/>
    <property type="match status" value="1"/>
</dbReference>
<comment type="catalytic activity">
    <reaction evidence="12">
        <text>a 5-methoxy-2-methyl-3-(all-trans-polyprenyl)benzene-1,4-diol + AH2 + O2 = a 3-demethylubiquinol + A + H2O</text>
        <dbReference type="Rhea" id="RHEA:50908"/>
        <dbReference type="Rhea" id="RHEA-COMP:10859"/>
        <dbReference type="Rhea" id="RHEA-COMP:10914"/>
        <dbReference type="ChEBI" id="CHEBI:13193"/>
        <dbReference type="ChEBI" id="CHEBI:15377"/>
        <dbReference type="ChEBI" id="CHEBI:15379"/>
        <dbReference type="ChEBI" id="CHEBI:17499"/>
        <dbReference type="ChEBI" id="CHEBI:84167"/>
        <dbReference type="ChEBI" id="CHEBI:84422"/>
        <dbReference type="EC" id="1.14.99.60"/>
    </reaction>
</comment>
<keyword evidence="12" id="KW-0831">Ubiquinone biosynthesis</keyword>
<feature type="compositionally biased region" description="Polar residues" evidence="13">
    <location>
        <begin position="200"/>
        <end position="212"/>
    </location>
</feature>
<organism evidence="15 16">
    <name type="scientific">Acipenser ruthenus</name>
    <name type="common">Sterlet sturgeon</name>
    <dbReference type="NCBI Taxonomy" id="7906"/>
    <lineage>
        <taxon>Eukaryota</taxon>
        <taxon>Metazoa</taxon>
        <taxon>Chordata</taxon>
        <taxon>Craniata</taxon>
        <taxon>Vertebrata</taxon>
        <taxon>Euteleostomi</taxon>
        <taxon>Actinopterygii</taxon>
        <taxon>Chondrostei</taxon>
        <taxon>Acipenseriformes</taxon>
        <taxon>Acipenseridae</taxon>
        <taxon>Acipenser</taxon>
    </lineage>
</organism>
<keyword evidence="12" id="KW-0496">Mitochondrion</keyword>
<protein>
    <recommendedName>
        <fullName evidence="12">5-demethoxyubiquinone hydroxylase, mitochondrial</fullName>
        <shortName evidence="12">DMQ hydroxylase</shortName>
        <ecNumber evidence="12">1.14.99.60</ecNumber>
    </recommendedName>
    <alternativeName>
        <fullName evidence="12">Timing protein clk-1 homolog</fullName>
    </alternativeName>
    <alternativeName>
        <fullName evidence="12">Ubiquinone biosynthesis monooxygenase COQ7</fullName>
    </alternativeName>
</protein>
<evidence type="ECO:0000256" key="6">
    <source>
        <dbReference type="ARBA" id="ARBA00022692"/>
    </source>
</evidence>
<dbReference type="InterPro" id="IPR009078">
    <property type="entry name" value="Ferritin-like_SF"/>
</dbReference>
<keyword evidence="7" id="KW-0732">Signal</keyword>
<keyword evidence="9" id="KW-0221">Differentiation</keyword>
<dbReference type="InterPro" id="IPR026250">
    <property type="entry name" value="ITPRIP-like"/>
</dbReference>
<reference evidence="15 16" key="1">
    <citation type="submission" date="2019-01" db="EMBL/GenBank/DDBJ databases">
        <title>Draft Genome and Complete Hox-Cluster Characterization of the Sterlet Sturgeon (Acipenser ruthenus).</title>
        <authorList>
            <person name="Wei Q."/>
        </authorList>
    </citation>
    <scope>NUCLEOTIDE SEQUENCE [LARGE SCALE GENOMIC DNA]</scope>
    <source>
        <strain evidence="15">WHYD16114868_AA</strain>
        <tissue evidence="15">Blood</tissue>
    </source>
</reference>
<dbReference type="PROSITE" id="PS50004">
    <property type="entry name" value="C2"/>
    <property type="match status" value="2"/>
</dbReference>
<evidence type="ECO:0000256" key="8">
    <source>
        <dbReference type="ARBA" id="ARBA00022737"/>
    </source>
</evidence>
<dbReference type="InterPro" id="IPR000008">
    <property type="entry name" value="C2_dom"/>
</dbReference>
<dbReference type="OrthoDB" id="275371at2759"/>
<keyword evidence="12" id="KW-0479">Metal-binding</keyword>
<feature type="compositionally biased region" description="Low complexity" evidence="13">
    <location>
        <begin position="1190"/>
        <end position="1205"/>
    </location>
</feature>
<feature type="binding site" evidence="12">
    <location>
        <position position="134"/>
    </location>
    <ligand>
        <name>Fe cation</name>
        <dbReference type="ChEBI" id="CHEBI:24875"/>
        <label>2</label>
    </ligand>
</feature>
<dbReference type="SUPFAM" id="SSF49562">
    <property type="entry name" value="C2 domain (Calcium/lipid-binding domain, CaLB)"/>
    <property type="match status" value="2"/>
</dbReference>
<dbReference type="GO" id="GO:0005509">
    <property type="term" value="F:calcium ion binding"/>
    <property type="evidence" value="ECO:0007669"/>
    <property type="project" value="TreeGrafter"/>
</dbReference>
<dbReference type="CDD" id="cd08390">
    <property type="entry name" value="C2A_Synaptotagmin-15-17"/>
    <property type="match status" value="1"/>
</dbReference>
<evidence type="ECO:0000256" key="3">
    <source>
        <dbReference type="ARBA" id="ARBA00005554"/>
    </source>
</evidence>
<keyword evidence="12" id="KW-0999">Mitochondrion inner membrane</keyword>
<feature type="binding site" evidence="12">
    <location>
        <position position="13"/>
    </location>
    <ligand>
        <name>Fe cation</name>
        <dbReference type="ChEBI" id="CHEBI:24875"/>
        <label>1</label>
    </ligand>
</feature>
<keyword evidence="12" id="KW-0408">Iron</keyword>
<evidence type="ECO:0000256" key="10">
    <source>
        <dbReference type="ARBA" id="ARBA00022989"/>
    </source>
</evidence>
<dbReference type="EC" id="1.14.99.60" evidence="12"/>
<dbReference type="Pfam" id="PF20266">
    <property type="entry name" value="Mab-21_C"/>
    <property type="match status" value="1"/>
</dbReference>
<dbReference type="InterPro" id="IPR035892">
    <property type="entry name" value="C2_domain_sf"/>
</dbReference>
<evidence type="ECO:0000259" key="14">
    <source>
        <dbReference type="PROSITE" id="PS50004"/>
    </source>
</evidence>
<dbReference type="FunFam" id="2.60.40.150:FF:000064">
    <property type="entry name" value="synaptotagmin-17 isoform X1"/>
    <property type="match status" value="1"/>
</dbReference>
<dbReference type="Gene3D" id="3.30.460.90">
    <property type="match status" value="1"/>
</dbReference>
<dbReference type="PANTHER" id="PTHR10024:SF348">
    <property type="entry name" value="SYNAPTOTAGMIN-17"/>
    <property type="match status" value="1"/>
</dbReference>